<dbReference type="InterPro" id="IPR015867">
    <property type="entry name" value="N-reg_PII/ATP_PRibTrfase_C"/>
</dbReference>
<dbReference type="EMBL" id="BMOU01000001">
    <property type="protein sequence ID" value="GGN88020.1"/>
    <property type="molecule type" value="Genomic_DNA"/>
</dbReference>
<dbReference type="Pfam" id="PF03091">
    <property type="entry name" value="CutA1"/>
    <property type="match status" value="1"/>
</dbReference>
<evidence type="ECO:0000313" key="3">
    <source>
        <dbReference type="EMBL" id="GGN88020.1"/>
    </source>
</evidence>
<dbReference type="SUPFAM" id="SSF54913">
    <property type="entry name" value="GlnB-like"/>
    <property type="match status" value="1"/>
</dbReference>
<dbReference type="PANTHER" id="PTHR23419">
    <property type="entry name" value="DIVALENT CATION TOLERANCE CUTA-RELATED"/>
    <property type="match status" value="1"/>
</dbReference>
<protein>
    <submittedName>
        <fullName evidence="3">Divalent ion tolerance protein CutA</fullName>
    </submittedName>
</protein>
<gene>
    <name evidence="3" type="ORF">GCM10009030_07270</name>
</gene>
<comment type="caution">
    <text evidence="3">The sequence shown here is derived from an EMBL/GenBank/DDBJ whole genome shotgun (WGS) entry which is preliminary data.</text>
</comment>
<name>A0A830GGQ1_9EURY</name>
<dbReference type="InterPro" id="IPR004323">
    <property type="entry name" value="Ion_tolerance_CutA"/>
</dbReference>
<dbReference type="RefSeq" id="WP_188994613.1">
    <property type="nucleotide sequence ID" value="NZ_BMOU01000001.1"/>
</dbReference>
<dbReference type="GO" id="GO:0010038">
    <property type="term" value="P:response to metal ion"/>
    <property type="evidence" value="ECO:0007669"/>
    <property type="project" value="InterPro"/>
</dbReference>
<comment type="similarity">
    <text evidence="1">Belongs to the CutA family.</text>
</comment>
<reference evidence="3" key="2">
    <citation type="submission" date="2020-09" db="EMBL/GenBank/DDBJ databases">
        <authorList>
            <person name="Sun Q."/>
            <person name="Ohkuma M."/>
        </authorList>
    </citation>
    <scope>NUCLEOTIDE SEQUENCE</scope>
    <source>
        <strain evidence="3">JCM 17820</strain>
    </source>
</reference>
<evidence type="ECO:0000313" key="4">
    <source>
        <dbReference type="Proteomes" id="UP000605784"/>
    </source>
</evidence>
<keyword evidence="4" id="KW-1185">Reference proteome</keyword>
<sequence>MPTAFITAPPDTASDLARTLVDDGLAACVNRVDCTSVYRWDGDVHEDDEVILLAKTTDARYAVLADRVDELHPYEVPCIERFDETAVTENFGDWRADAVGSDGAE</sequence>
<evidence type="ECO:0000256" key="2">
    <source>
        <dbReference type="ARBA" id="ARBA00022490"/>
    </source>
</evidence>
<accession>A0A830GGQ1</accession>
<dbReference type="AlphaFoldDB" id="A0A830GGQ1"/>
<dbReference type="PANTHER" id="PTHR23419:SF8">
    <property type="entry name" value="FI09726P"/>
    <property type="match status" value="1"/>
</dbReference>
<reference evidence="3" key="1">
    <citation type="journal article" date="2014" name="Int. J. Syst. Evol. Microbiol.">
        <title>Complete genome sequence of Corynebacterium casei LMG S-19264T (=DSM 44701T), isolated from a smear-ripened cheese.</title>
        <authorList>
            <consortium name="US DOE Joint Genome Institute (JGI-PGF)"/>
            <person name="Walter F."/>
            <person name="Albersmeier A."/>
            <person name="Kalinowski J."/>
            <person name="Ruckert C."/>
        </authorList>
    </citation>
    <scope>NUCLEOTIDE SEQUENCE</scope>
    <source>
        <strain evidence="3">JCM 17820</strain>
    </source>
</reference>
<proteinExistence type="inferred from homology"/>
<dbReference type="Proteomes" id="UP000605784">
    <property type="component" value="Unassembled WGS sequence"/>
</dbReference>
<dbReference type="InterPro" id="IPR011322">
    <property type="entry name" value="N-reg_PII-like_a/b"/>
</dbReference>
<evidence type="ECO:0000256" key="1">
    <source>
        <dbReference type="ARBA" id="ARBA00010169"/>
    </source>
</evidence>
<dbReference type="GO" id="GO:0005507">
    <property type="term" value="F:copper ion binding"/>
    <property type="evidence" value="ECO:0007669"/>
    <property type="project" value="TreeGrafter"/>
</dbReference>
<organism evidence="3 4">
    <name type="scientific">Haloarcula pellucida</name>
    <dbReference type="NCBI Taxonomy" id="1427151"/>
    <lineage>
        <taxon>Archaea</taxon>
        <taxon>Methanobacteriati</taxon>
        <taxon>Methanobacteriota</taxon>
        <taxon>Stenosarchaea group</taxon>
        <taxon>Halobacteria</taxon>
        <taxon>Halobacteriales</taxon>
        <taxon>Haloarculaceae</taxon>
        <taxon>Haloarcula</taxon>
    </lineage>
</organism>
<dbReference type="Gene3D" id="3.30.70.120">
    <property type="match status" value="1"/>
</dbReference>
<keyword evidence="2" id="KW-0963">Cytoplasm</keyword>